<sequence>MIKRPVRFAVLVISVCAATSSAAAVFMTKKDAERDARAISELNRKIAAEKQRISELLAEWSTLDHPARLQALVTRHNEVLRLEPITAEQIVSVTEVASAARRKAQEGKK</sequence>
<reference evidence="3" key="1">
    <citation type="submission" date="2020-12" db="EMBL/GenBank/DDBJ databases">
        <title>Bacterial taxonomy.</title>
        <authorList>
            <person name="Pan X."/>
        </authorList>
    </citation>
    <scope>NUCLEOTIDE SEQUENCE</scope>
    <source>
        <strain evidence="3">B2012</strain>
    </source>
</reference>
<protein>
    <recommendedName>
        <fullName evidence="5">Cell division protein FtsL</fullName>
    </recommendedName>
</protein>
<feature type="coiled-coil region" evidence="1">
    <location>
        <begin position="32"/>
        <end position="59"/>
    </location>
</feature>
<dbReference type="AlphaFoldDB" id="A0A934IJK8"/>
<dbReference type="EMBL" id="JAEKJA010000003">
    <property type="protein sequence ID" value="MBJ3774947.1"/>
    <property type="molecule type" value="Genomic_DNA"/>
</dbReference>
<evidence type="ECO:0000313" key="3">
    <source>
        <dbReference type="EMBL" id="MBJ3774947.1"/>
    </source>
</evidence>
<comment type="caution">
    <text evidence="3">The sequence shown here is derived from an EMBL/GenBank/DDBJ whole genome shotgun (WGS) entry which is preliminary data.</text>
</comment>
<evidence type="ECO:0000256" key="1">
    <source>
        <dbReference type="SAM" id="Coils"/>
    </source>
</evidence>
<keyword evidence="2" id="KW-0732">Signal</keyword>
<feature type="signal peptide" evidence="2">
    <location>
        <begin position="1"/>
        <end position="23"/>
    </location>
</feature>
<keyword evidence="4" id="KW-1185">Reference proteome</keyword>
<proteinExistence type="predicted"/>
<evidence type="ECO:0000313" key="4">
    <source>
        <dbReference type="Proteomes" id="UP000609531"/>
    </source>
</evidence>
<organism evidence="3 4">
    <name type="scientific">Acuticoccus mangrovi</name>
    <dbReference type="NCBI Taxonomy" id="2796142"/>
    <lineage>
        <taxon>Bacteria</taxon>
        <taxon>Pseudomonadati</taxon>
        <taxon>Pseudomonadota</taxon>
        <taxon>Alphaproteobacteria</taxon>
        <taxon>Hyphomicrobiales</taxon>
        <taxon>Amorphaceae</taxon>
        <taxon>Acuticoccus</taxon>
    </lineage>
</organism>
<dbReference type="Proteomes" id="UP000609531">
    <property type="component" value="Unassembled WGS sequence"/>
</dbReference>
<gene>
    <name evidence="3" type="ORF">JCR33_04565</name>
</gene>
<dbReference type="RefSeq" id="WP_198880848.1">
    <property type="nucleotide sequence ID" value="NZ_JAEKJA010000003.1"/>
</dbReference>
<evidence type="ECO:0008006" key="5">
    <source>
        <dbReference type="Google" id="ProtNLM"/>
    </source>
</evidence>
<name>A0A934IJK8_9HYPH</name>
<accession>A0A934IJK8</accession>
<keyword evidence="1" id="KW-0175">Coiled coil</keyword>
<feature type="chain" id="PRO_5037910201" description="Cell division protein FtsL" evidence="2">
    <location>
        <begin position="24"/>
        <end position="109"/>
    </location>
</feature>
<evidence type="ECO:0000256" key="2">
    <source>
        <dbReference type="SAM" id="SignalP"/>
    </source>
</evidence>